<dbReference type="GO" id="GO:0022857">
    <property type="term" value="F:transmembrane transporter activity"/>
    <property type="evidence" value="ECO:0007669"/>
    <property type="project" value="InterPro"/>
</dbReference>
<keyword evidence="6" id="KW-1185">Reference proteome</keyword>
<feature type="transmembrane region" description="Helical" evidence="4">
    <location>
        <begin position="356"/>
        <end position="378"/>
    </location>
</feature>
<evidence type="ECO:0000313" key="5">
    <source>
        <dbReference type="EMBL" id="MST84955.1"/>
    </source>
</evidence>
<dbReference type="Proteomes" id="UP000438914">
    <property type="component" value="Unassembled WGS sequence"/>
</dbReference>
<organism evidence="5 6">
    <name type="scientific">Hallella mizrahii</name>
    <dbReference type="NCBI Taxonomy" id="2606637"/>
    <lineage>
        <taxon>Bacteria</taxon>
        <taxon>Pseudomonadati</taxon>
        <taxon>Bacteroidota</taxon>
        <taxon>Bacteroidia</taxon>
        <taxon>Bacteroidales</taxon>
        <taxon>Prevotellaceae</taxon>
        <taxon>Hallella</taxon>
    </lineage>
</organism>
<feature type="transmembrane region" description="Helical" evidence="4">
    <location>
        <begin position="242"/>
        <end position="261"/>
    </location>
</feature>
<dbReference type="SUPFAM" id="SSF103473">
    <property type="entry name" value="MFS general substrate transporter"/>
    <property type="match status" value="1"/>
</dbReference>
<dbReference type="Pfam" id="PF07690">
    <property type="entry name" value="MFS_1"/>
    <property type="match status" value="1"/>
</dbReference>
<evidence type="ECO:0000256" key="1">
    <source>
        <dbReference type="ARBA" id="ARBA00022692"/>
    </source>
</evidence>
<feature type="transmembrane region" description="Helical" evidence="4">
    <location>
        <begin position="17"/>
        <end position="39"/>
    </location>
</feature>
<dbReference type="InterPro" id="IPR036259">
    <property type="entry name" value="MFS_trans_sf"/>
</dbReference>
<comment type="caution">
    <text evidence="5">The sequence shown here is derived from an EMBL/GenBank/DDBJ whole genome shotgun (WGS) entry which is preliminary data.</text>
</comment>
<reference evidence="5 6" key="1">
    <citation type="submission" date="2019-08" db="EMBL/GenBank/DDBJ databases">
        <title>In-depth cultivation of the pig gut microbiome towards novel bacterial diversity and tailored functional studies.</title>
        <authorList>
            <person name="Wylensek D."/>
            <person name="Hitch T.C.A."/>
            <person name="Clavel T."/>
        </authorList>
    </citation>
    <scope>NUCLEOTIDE SEQUENCE [LARGE SCALE GENOMIC DNA]</scope>
    <source>
        <strain evidence="5 6">LKV-178-WT-2A</strain>
    </source>
</reference>
<feature type="transmembrane region" description="Helical" evidence="4">
    <location>
        <begin position="173"/>
        <end position="189"/>
    </location>
</feature>
<name>A0A7K0KHN4_9BACT</name>
<accession>A0A7K0KHN4</accession>
<keyword evidence="3 4" id="KW-0472">Membrane</keyword>
<dbReference type="AlphaFoldDB" id="A0A7K0KHN4"/>
<dbReference type="EMBL" id="VUNG01000025">
    <property type="protein sequence ID" value="MST84955.1"/>
    <property type="molecule type" value="Genomic_DNA"/>
</dbReference>
<dbReference type="InterPro" id="IPR011701">
    <property type="entry name" value="MFS"/>
</dbReference>
<evidence type="ECO:0000313" key="6">
    <source>
        <dbReference type="Proteomes" id="UP000438914"/>
    </source>
</evidence>
<feature type="transmembrane region" description="Helical" evidence="4">
    <location>
        <begin position="219"/>
        <end position="236"/>
    </location>
</feature>
<feature type="transmembrane region" description="Helical" evidence="4">
    <location>
        <begin position="331"/>
        <end position="350"/>
    </location>
</feature>
<dbReference type="RefSeq" id="WP_154534544.1">
    <property type="nucleotide sequence ID" value="NZ_VUNG01000025.1"/>
</dbReference>
<dbReference type="PANTHER" id="PTHR23531:SF1">
    <property type="entry name" value="QUINOLENE RESISTANCE PROTEIN NORA"/>
    <property type="match status" value="1"/>
</dbReference>
<gene>
    <name evidence="5" type="ORF">FYJ73_09790</name>
</gene>
<evidence type="ECO:0000256" key="4">
    <source>
        <dbReference type="SAM" id="Phobius"/>
    </source>
</evidence>
<dbReference type="PANTHER" id="PTHR23531">
    <property type="entry name" value="QUINOLENE RESISTANCE PROTEIN NORA"/>
    <property type="match status" value="1"/>
</dbReference>
<feature type="transmembrane region" description="Helical" evidence="4">
    <location>
        <begin position="51"/>
        <end position="74"/>
    </location>
</feature>
<keyword evidence="2 4" id="KW-1133">Transmembrane helix</keyword>
<feature type="transmembrane region" description="Helical" evidence="4">
    <location>
        <begin position="81"/>
        <end position="98"/>
    </location>
</feature>
<dbReference type="InterPro" id="IPR052714">
    <property type="entry name" value="MFS_Exporter"/>
</dbReference>
<evidence type="ECO:0000256" key="3">
    <source>
        <dbReference type="ARBA" id="ARBA00023136"/>
    </source>
</evidence>
<feature type="transmembrane region" description="Helical" evidence="4">
    <location>
        <begin position="292"/>
        <end position="319"/>
    </location>
</feature>
<proteinExistence type="predicted"/>
<sequence length="383" mass="43189">MDTQNTPIHFKLWHRSFWYLAIANFFLAASVYALLPVLPFTLHAHHGELMAVVYVFWAYCLGIYLPGPSISWLVQRFRRNYVCLFGILLLAGVIGFFALTHNRLPIFLVLGALLLGIAYGLAKMTIVSTLIIDTCESFQRTEANHSSDWLGRLALAVGPFAGFWTYYKFGFGYVEFVSLAFAALAFLFLSRVHFPFKAPGEDVHHMCLDRFFLPQGTKLFFNFMLATLSMGLIISTQQSCHFYLFMLAGFLLAIISEKYVFANANLKSETFVGCFVLVAALLLMLFRQERAATVIADAFCGYGIGILGSRFLLFFIKLAHHCERGTSQSTFFLSWETGMALGMALGWSLASREALIVALCLIVAALVIYNFLVHPWYLTHKNR</sequence>
<dbReference type="Gene3D" id="1.20.1250.20">
    <property type="entry name" value="MFS general substrate transporter like domains"/>
    <property type="match status" value="1"/>
</dbReference>
<evidence type="ECO:0000256" key="2">
    <source>
        <dbReference type="ARBA" id="ARBA00022989"/>
    </source>
</evidence>
<feature type="transmembrane region" description="Helical" evidence="4">
    <location>
        <begin position="104"/>
        <end position="122"/>
    </location>
</feature>
<feature type="transmembrane region" description="Helical" evidence="4">
    <location>
        <begin position="268"/>
        <end position="286"/>
    </location>
</feature>
<keyword evidence="1 4" id="KW-0812">Transmembrane</keyword>
<protein>
    <submittedName>
        <fullName evidence="5">MFS transporter</fullName>
    </submittedName>
</protein>